<reference evidence="3 4" key="1">
    <citation type="submission" date="2022-04" db="EMBL/GenBank/DDBJ databases">
        <title>Diverse halophilic archaea isolated from saline environments.</title>
        <authorList>
            <person name="Cui H.-L."/>
        </authorList>
    </citation>
    <scope>NUCLEOTIDE SEQUENCE [LARGE SCALE GENOMIC DNA]</scope>
    <source>
        <strain evidence="3 4">XZYJT49</strain>
    </source>
</reference>
<feature type="domain" description="N-acetyltransferase" evidence="2">
    <location>
        <begin position="29"/>
        <end position="183"/>
    </location>
</feature>
<evidence type="ECO:0000313" key="4">
    <source>
        <dbReference type="Proteomes" id="UP000830729"/>
    </source>
</evidence>
<dbReference type="RefSeq" id="WP_248650457.1">
    <property type="nucleotide sequence ID" value="NZ_CP096659.1"/>
</dbReference>
<dbReference type="AlphaFoldDB" id="A0A8U0HUI1"/>
<dbReference type="InterPro" id="IPR016181">
    <property type="entry name" value="Acyl_CoA_acyltransferase"/>
</dbReference>
<evidence type="ECO:0000259" key="2">
    <source>
        <dbReference type="PROSITE" id="PS51186"/>
    </source>
</evidence>
<keyword evidence="4" id="KW-1185">Reference proteome</keyword>
<name>A0A8U0HUI1_9EURY</name>
<evidence type="ECO:0000313" key="3">
    <source>
        <dbReference type="EMBL" id="UPV74411.1"/>
    </source>
</evidence>
<dbReference type="CDD" id="cd04301">
    <property type="entry name" value="NAT_SF"/>
    <property type="match status" value="1"/>
</dbReference>
<dbReference type="PROSITE" id="PS51186">
    <property type="entry name" value="GNAT"/>
    <property type="match status" value="1"/>
</dbReference>
<dbReference type="InterPro" id="IPR050276">
    <property type="entry name" value="MshD_Acetyltransferase"/>
</dbReference>
<feature type="region of interest" description="Disordered" evidence="1">
    <location>
        <begin position="62"/>
        <end position="85"/>
    </location>
</feature>
<organism evidence="3 4">
    <name type="scientific">Halorussus limi</name>
    <dbReference type="NCBI Taxonomy" id="2938695"/>
    <lineage>
        <taxon>Archaea</taxon>
        <taxon>Methanobacteriati</taxon>
        <taxon>Methanobacteriota</taxon>
        <taxon>Stenosarchaea group</taxon>
        <taxon>Halobacteria</taxon>
        <taxon>Halobacteriales</taxon>
        <taxon>Haladaptataceae</taxon>
        <taxon>Halorussus</taxon>
    </lineage>
</organism>
<protein>
    <submittedName>
        <fullName evidence="3">GNAT family N-acetyltransferase</fullName>
    </submittedName>
</protein>
<dbReference type="GeneID" id="72187133"/>
<dbReference type="PANTHER" id="PTHR43617">
    <property type="entry name" value="L-AMINO ACID N-ACETYLTRANSFERASE"/>
    <property type="match status" value="1"/>
</dbReference>
<dbReference type="Gene3D" id="3.40.630.30">
    <property type="match status" value="1"/>
</dbReference>
<dbReference type="Pfam" id="PF00583">
    <property type="entry name" value="Acetyltransf_1"/>
    <property type="match status" value="1"/>
</dbReference>
<evidence type="ECO:0000256" key="1">
    <source>
        <dbReference type="SAM" id="MobiDB-lite"/>
    </source>
</evidence>
<dbReference type="GO" id="GO:0016747">
    <property type="term" value="F:acyltransferase activity, transferring groups other than amino-acyl groups"/>
    <property type="evidence" value="ECO:0007669"/>
    <property type="project" value="InterPro"/>
</dbReference>
<accession>A0A8U0HUI1</accession>
<feature type="compositionally biased region" description="Acidic residues" evidence="1">
    <location>
        <begin position="70"/>
        <end position="85"/>
    </location>
</feature>
<gene>
    <name evidence="3" type="ORF">M0R89_18000</name>
</gene>
<sequence>MVSIEVGTTADVDAVADRWVELAEGQREFDSRLLSAENRQAVRESVAQRAVADELLVARADEADPKVDAEDAGEDAGNAEDGDGTDDGRIVGFVTFGIESSSYEQDAVRGIVQNIYVVPDRRGEGIGSALLAEAEAGLADAGADAVSLEVMADNADARRFYRRHGYAPHRVELEKSVESDTLTKE</sequence>
<dbReference type="SUPFAM" id="SSF55729">
    <property type="entry name" value="Acyl-CoA N-acyltransferases (Nat)"/>
    <property type="match status" value="1"/>
</dbReference>
<proteinExistence type="predicted"/>
<dbReference type="KEGG" id="halx:M0R89_18000"/>
<dbReference type="InterPro" id="IPR000182">
    <property type="entry name" value="GNAT_dom"/>
</dbReference>
<dbReference type="Proteomes" id="UP000830729">
    <property type="component" value="Chromosome"/>
</dbReference>
<dbReference type="EMBL" id="CP096659">
    <property type="protein sequence ID" value="UPV74411.1"/>
    <property type="molecule type" value="Genomic_DNA"/>
</dbReference>